<name>A0ABQ2DSU9_9MICC</name>
<dbReference type="PANTHER" id="PTHR46268:SF6">
    <property type="entry name" value="UNIVERSAL STRESS PROTEIN UP12"/>
    <property type="match status" value="1"/>
</dbReference>
<dbReference type="CDD" id="cd00293">
    <property type="entry name" value="USP-like"/>
    <property type="match status" value="1"/>
</dbReference>
<dbReference type="RefSeq" id="WP_188687257.1">
    <property type="nucleotide sequence ID" value="NZ_BMKX01000011.1"/>
</dbReference>
<evidence type="ECO:0000313" key="3">
    <source>
        <dbReference type="EMBL" id="GGJ72048.1"/>
    </source>
</evidence>
<feature type="domain" description="UspA" evidence="2">
    <location>
        <begin position="142"/>
        <end position="261"/>
    </location>
</feature>
<evidence type="ECO:0000313" key="4">
    <source>
        <dbReference type="Proteomes" id="UP000606115"/>
    </source>
</evidence>
<protein>
    <submittedName>
        <fullName evidence="3">Universal stress protein UspA</fullName>
    </submittedName>
</protein>
<dbReference type="GeneID" id="303305707"/>
<keyword evidence="4" id="KW-1185">Reference proteome</keyword>
<dbReference type="PANTHER" id="PTHR46268">
    <property type="entry name" value="STRESS RESPONSE PROTEIN NHAX"/>
    <property type="match status" value="1"/>
</dbReference>
<gene>
    <name evidence="3" type="ORF">GCM10007173_33750</name>
</gene>
<dbReference type="EMBL" id="BMKX01000011">
    <property type="protein sequence ID" value="GGJ72048.1"/>
    <property type="molecule type" value="Genomic_DNA"/>
</dbReference>
<dbReference type="Proteomes" id="UP000606115">
    <property type="component" value="Unassembled WGS sequence"/>
</dbReference>
<dbReference type="PRINTS" id="PR01438">
    <property type="entry name" value="UNVRSLSTRESS"/>
</dbReference>
<organism evidence="3 4">
    <name type="scientific">Glutamicibacter ardleyensis</name>
    <dbReference type="NCBI Taxonomy" id="225894"/>
    <lineage>
        <taxon>Bacteria</taxon>
        <taxon>Bacillati</taxon>
        <taxon>Actinomycetota</taxon>
        <taxon>Actinomycetes</taxon>
        <taxon>Micrococcales</taxon>
        <taxon>Micrococcaceae</taxon>
        <taxon>Glutamicibacter</taxon>
    </lineage>
</organism>
<dbReference type="Gene3D" id="3.40.50.12370">
    <property type="match status" value="1"/>
</dbReference>
<evidence type="ECO:0000259" key="2">
    <source>
        <dbReference type="Pfam" id="PF00582"/>
    </source>
</evidence>
<dbReference type="InterPro" id="IPR006015">
    <property type="entry name" value="Universal_stress_UspA"/>
</dbReference>
<sequence>MTTITDAILLGYGGSEHSKTALAWADELAVELSRPLQVFVSALHVAAVADVPKEYQAAHVSDELDRILASAKTGNSAVSTVLRTPGEALVDAAESAYLTVLGARTQGPLQSVLNGSVSQYVIRHASGPVVVVRELPSARAGRIVVGVDGSEHSLRALEFAMRHAQETSRSVLALQVFKQPEKATDAHIEQATARVTENFSGVRTEVRRVQGIAAEEIAKASGDADLLVIGTRGQGPIRTLLLGSVTQSVLERAACPVAVIH</sequence>
<comment type="similarity">
    <text evidence="1">Belongs to the universal stress protein A family.</text>
</comment>
<dbReference type="InterPro" id="IPR006016">
    <property type="entry name" value="UspA"/>
</dbReference>
<comment type="caution">
    <text evidence="3">The sequence shown here is derived from an EMBL/GenBank/DDBJ whole genome shotgun (WGS) entry which is preliminary data.</text>
</comment>
<accession>A0ABQ2DSU9</accession>
<dbReference type="Pfam" id="PF00582">
    <property type="entry name" value="Usp"/>
    <property type="match status" value="2"/>
</dbReference>
<feature type="domain" description="UspA" evidence="2">
    <location>
        <begin position="7"/>
        <end position="133"/>
    </location>
</feature>
<proteinExistence type="inferred from homology"/>
<evidence type="ECO:0000256" key="1">
    <source>
        <dbReference type="ARBA" id="ARBA00008791"/>
    </source>
</evidence>
<reference evidence="4" key="1">
    <citation type="journal article" date="2019" name="Int. J. Syst. Evol. Microbiol.">
        <title>The Global Catalogue of Microorganisms (GCM) 10K type strain sequencing project: providing services to taxonomists for standard genome sequencing and annotation.</title>
        <authorList>
            <consortium name="The Broad Institute Genomics Platform"/>
            <consortium name="The Broad Institute Genome Sequencing Center for Infectious Disease"/>
            <person name="Wu L."/>
            <person name="Ma J."/>
        </authorList>
    </citation>
    <scope>NUCLEOTIDE SEQUENCE [LARGE SCALE GENOMIC DNA]</scope>
    <source>
        <strain evidence="4">CGMCC 1.3685</strain>
    </source>
</reference>
<dbReference type="SUPFAM" id="SSF52402">
    <property type="entry name" value="Adenine nucleotide alpha hydrolases-like"/>
    <property type="match status" value="2"/>
</dbReference>